<accession>V4UIS1</accession>
<organism evidence="1 2">
    <name type="scientific">Citrus clementina</name>
    <name type="common">Clementine</name>
    <name type="synonym">Citrus deliciosa x Citrus sinensis</name>
    <dbReference type="NCBI Taxonomy" id="85681"/>
    <lineage>
        <taxon>Eukaryota</taxon>
        <taxon>Viridiplantae</taxon>
        <taxon>Streptophyta</taxon>
        <taxon>Embryophyta</taxon>
        <taxon>Tracheophyta</taxon>
        <taxon>Spermatophyta</taxon>
        <taxon>Magnoliopsida</taxon>
        <taxon>eudicotyledons</taxon>
        <taxon>Gunneridae</taxon>
        <taxon>Pentapetalae</taxon>
        <taxon>rosids</taxon>
        <taxon>malvids</taxon>
        <taxon>Sapindales</taxon>
        <taxon>Rutaceae</taxon>
        <taxon>Aurantioideae</taxon>
        <taxon>Citrus</taxon>
    </lineage>
</organism>
<evidence type="ECO:0000313" key="1">
    <source>
        <dbReference type="EMBL" id="ESR39229.1"/>
    </source>
</evidence>
<sequence length="168" mass="17983">MGERTLLVLHVTKEWVRGNTKENAVEILNGRTDNATENHWNSTLKQYIPCIFLNRESCGDLGENCPPLKGSMTDVSGVPVAVTTGVCIYMNMRPGSPSGSDVSDSSAPGLSSNNSYNSSNIYKPVARSGGTNVNVNVLPETESETTSWSDDLVTSLCLSLPGADKVNE</sequence>
<dbReference type="eggNOG" id="KOG0048">
    <property type="taxonomic scope" value="Eukaryota"/>
</dbReference>
<dbReference type="KEGG" id="cic:CICLE_v10026986mg"/>
<evidence type="ECO:0000313" key="2">
    <source>
        <dbReference type="Proteomes" id="UP000030687"/>
    </source>
</evidence>
<keyword evidence="2" id="KW-1185">Reference proteome</keyword>
<protein>
    <submittedName>
        <fullName evidence="1">Uncharacterized protein</fullName>
    </submittedName>
</protein>
<dbReference type="InParanoid" id="V4UIS1"/>
<reference evidence="1 2" key="1">
    <citation type="submission" date="2013-10" db="EMBL/GenBank/DDBJ databases">
        <authorList>
            <consortium name="International Citrus Genome Consortium"/>
            <person name="Jenkins J."/>
            <person name="Schmutz J."/>
            <person name="Prochnik S."/>
            <person name="Rokhsar D."/>
            <person name="Gmitter F."/>
            <person name="Ollitrault P."/>
            <person name="Machado M."/>
            <person name="Talon M."/>
            <person name="Wincker P."/>
            <person name="Jaillon O."/>
            <person name="Morgante M."/>
        </authorList>
    </citation>
    <scope>NUCLEOTIDE SEQUENCE</scope>
    <source>
        <strain evidence="2">cv. Clemenules</strain>
    </source>
</reference>
<dbReference type="OMA" id="NATENHW"/>
<dbReference type="AlphaFoldDB" id="V4UIS1"/>
<proteinExistence type="predicted"/>
<dbReference type="EMBL" id="KI536925">
    <property type="protein sequence ID" value="ESR39229.1"/>
    <property type="molecule type" value="Genomic_DNA"/>
</dbReference>
<dbReference type="Proteomes" id="UP000030687">
    <property type="component" value="Unassembled WGS sequence"/>
</dbReference>
<dbReference type="STRING" id="85681.V4UIS1"/>
<name>V4UIS1_CITCL</name>
<dbReference type="Gramene" id="ESR39229">
    <property type="protein sequence ID" value="ESR39229"/>
    <property type="gene ID" value="CICLE_v10026986mg"/>
</dbReference>
<gene>
    <name evidence="1" type="ORF">CICLE_v10026986mg</name>
</gene>